<evidence type="ECO:0000313" key="1">
    <source>
        <dbReference type="Proteomes" id="UP001652625"/>
    </source>
</evidence>
<keyword evidence="1" id="KW-1185">Reference proteome</keyword>
<accession>A0ABM4C1H0</accession>
<sequence>MNIMEVYNKYLKLHFEIHHLKKDAYQTIKEQFFQKMSDLKGPSCNNENVPMDNQYFFFRPKDFLLENVAYDEKSTVDLIKRVDKIKEAIMLLENMDLNETNAFLKNFESSLCKNGELSTPKLKKKRKNYQTQTKDNHLRDDELQVSDLVSRRYDKYDEKVLED</sequence>
<gene>
    <name evidence="2" type="primary">LOC136081669</name>
</gene>
<proteinExistence type="predicted"/>
<protein>
    <submittedName>
        <fullName evidence="2">Uncharacterized protein LOC136081669 isoform X1</fullName>
    </submittedName>
</protein>
<organism evidence="1 2">
    <name type="scientific">Hydra vulgaris</name>
    <name type="common">Hydra</name>
    <name type="synonym">Hydra attenuata</name>
    <dbReference type="NCBI Taxonomy" id="6087"/>
    <lineage>
        <taxon>Eukaryota</taxon>
        <taxon>Metazoa</taxon>
        <taxon>Cnidaria</taxon>
        <taxon>Hydrozoa</taxon>
        <taxon>Hydroidolina</taxon>
        <taxon>Anthoathecata</taxon>
        <taxon>Aplanulata</taxon>
        <taxon>Hydridae</taxon>
        <taxon>Hydra</taxon>
    </lineage>
</organism>
<name>A0ABM4C1H0_HYDVU</name>
<reference evidence="2" key="1">
    <citation type="submission" date="2025-08" db="UniProtKB">
        <authorList>
            <consortium name="RefSeq"/>
        </authorList>
    </citation>
    <scope>IDENTIFICATION</scope>
</reference>
<evidence type="ECO:0000313" key="2">
    <source>
        <dbReference type="RefSeq" id="XP_065655404.1"/>
    </source>
</evidence>
<dbReference type="RefSeq" id="XP_065655404.1">
    <property type="nucleotide sequence ID" value="XM_065799332.1"/>
</dbReference>
<dbReference type="GeneID" id="136081669"/>
<dbReference type="Proteomes" id="UP001652625">
    <property type="component" value="Chromosome 06"/>
</dbReference>